<dbReference type="InterPro" id="IPR013783">
    <property type="entry name" value="Ig-like_fold"/>
</dbReference>
<keyword evidence="4" id="KW-0325">Glycoprotein</keyword>
<name>A0A1A7YAB3_9TELE</name>
<evidence type="ECO:0000256" key="6">
    <source>
        <dbReference type="SAM" id="SignalP"/>
    </source>
</evidence>
<evidence type="ECO:0000256" key="5">
    <source>
        <dbReference type="SAM" id="Phobius"/>
    </source>
</evidence>
<dbReference type="InterPro" id="IPR036179">
    <property type="entry name" value="Ig-like_dom_sf"/>
</dbReference>
<dbReference type="AlphaFoldDB" id="A0A1A7YAB3"/>
<evidence type="ECO:0000259" key="7">
    <source>
        <dbReference type="SMART" id="SM00409"/>
    </source>
</evidence>
<dbReference type="InterPro" id="IPR013106">
    <property type="entry name" value="Ig_V-set"/>
</dbReference>
<proteinExistence type="predicted"/>
<accession>A0A1A7YAB3</accession>
<dbReference type="Pfam" id="PF07686">
    <property type="entry name" value="V-set"/>
    <property type="match status" value="1"/>
</dbReference>
<sequence length="283" mass="30903">MDLLGVVCWRVAPLLLLLPCGSQCMTVHVINEQPVYVIPGSSLDLKARIRRSPTEEISMVTWEREPETGFDPVKVTLATCSGSGLKCAGTRPNVRVNTKQQETTLQINGFSRADSGEYSVTVTDRTGANTSAHCIVREYEAVHHVSVSINMSHSSLVCGEAWGTDPSFSWLYERGAVTQTVGRVSGDGTTLFVSLKPICGHFTCVVRNKMGDSSATYTAAPCESKGRGMRVAVVCLVLLLLLLLCGGFYNMSDIHLDLHLCCISTVRQTDSLLWEVSLFCRHL</sequence>
<feature type="domain" description="Immunoglobulin" evidence="7">
    <location>
        <begin position="32"/>
        <end position="137"/>
    </location>
</feature>
<feature type="chain" id="PRO_5008363797" description="Immunoglobulin domain-containing protein" evidence="6">
    <location>
        <begin position="25"/>
        <end position="283"/>
    </location>
</feature>
<dbReference type="InterPro" id="IPR003599">
    <property type="entry name" value="Ig_sub"/>
</dbReference>
<comment type="subcellular location">
    <subcellularLocation>
        <location evidence="1">Membrane</location>
    </subcellularLocation>
</comment>
<gene>
    <name evidence="8" type="primary">Nfu_g_1_011111</name>
</gene>
<feature type="signal peptide" evidence="6">
    <location>
        <begin position="1"/>
        <end position="24"/>
    </location>
</feature>
<dbReference type="GO" id="GO:0005911">
    <property type="term" value="C:cell-cell junction"/>
    <property type="evidence" value="ECO:0007669"/>
    <property type="project" value="TreeGrafter"/>
</dbReference>
<keyword evidence="5" id="KW-0812">Transmembrane</keyword>
<reference evidence="8" key="1">
    <citation type="submission" date="2016-05" db="EMBL/GenBank/DDBJ databases">
        <authorList>
            <person name="Lavstsen T."/>
            <person name="Jespersen J.S."/>
        </authorList>
    </citation>
    <scope>NUCLEOTIDE SEQUENCE</scope>
    <source>
        <tissue evidence="8">Brain</tissue>
    </source>
</reference>
<keyword evidence="2 6" id="KW-0732">Signal</keyword>
<dbReference type="SUPFAM" id="SSF48726">
    <property type="entry name" value="Immunoglobulin"/>
    <property type="match status" value="1"/>
</dbReference>
<dbReference type="PANTHER" id="PTHR12080">
    <property type="entry name" value="SIGNALING LYMPHOCYTIC ACTIVATION MOLECULE"/>
    <property type="match status" value="1"/>
</dbReference>
<evidence type="ECO:0000256" key="1">
    <source>
        <dbReference type="ARBA" id="ARBA00004370"/>
    </source>
</evidence>
<reference evidence="8" key="2">
    <citation type="submission" date="2016-06" db="EMBL/GenBank/DDBJ databases">
        <title>The genome of a short-lived fish provides insights into sex chromosome evolution and the genetic control of aging.</title>
        <authorList>
            <person name="Reichwald K."/>
            <person name="Felder M."/>
            <person name="Petzold A."/>
            <person name="Koch P."/>
            <person name="Groth M."/>
            <person name="Platzer M."/>
        </authorList>
    </citation>
    <scope>NUCLEOTIDE SEQUENCE</scope>
    <source>
        <tissue evidence="8">Brain</tissue>
    </source>
</reference>
<organism evidence="8">
    <name type="scientific">Iconisemion striatum</name>
    <dbReference type="NCBI Taxonomy" id="60296"/>
    <lineage>
        <taxon>Eukaryota</taxon>
        <taxon>Metazoa</taxon>
        <taxon>Chordata</taxon>
        <taxon>Craniata</taxon>
        <taxon>Vertebrata</taxon>
        <taxon>Euteleostomi</taxon>
        <taxon>Actinopterygii</taxon>
        <taxon>Neopterygii</taxon>
        <taxon>Teleostei</taxon>
        <taxon>Neoteleostei</taxon>
        <taxon>Acanthomorphata</taxon>
        <taxon>Ovalentaria</taxon>
        <taxon>Atherinomorphae</taxon>
        <taxon>Cyprinodontiformes</taxon>
        <taxon>Nothobranchiidae</taxon>
        <taxon>Iconisemion</taxon>
    </lineage>
</organism>
<feature type="transmembrane region" description="Helical" evidence="5">
    <location>
        <begin position="231"/>
        <end position="249"/>
    </location>
</feature>
<dbReference type="PANTHER" id="PTHR12080:SF108">
    <property type="entry name" value="VASCULAR ENDOTHELIAL GROWTH FACTOR RECEPTOR 1"/>
    <property type="match status" value="1"/>
</dbReference>
<dbReference type="EMBL" id="HADX01004658">
    <property type="protein sequence ID" value="SBP26890.1"/>
    <property type="molecule type" value="Transcribed_RNA"/>
</dbReference>
<evidence type="ECO:0000256" key="3">
    <source>
        <dbReference type="ARBA" id="ARBA00023136"/>
    </source>
</evidence>
<keyword evidence="5" id="KW-1133">Transmembrane helix</keyword>
<evidence type="ECO:0000256" key="4">
    <source>
        <dbReference type="ARBA" id="ARBA00023180"/>
    </source>
</evidence>
<dbReference type="GO" id="GO:0016020">
    <property type="term" value="C:membrane"/>
    <property type="evidence" value="ECO:0007669"/>
    <property type="project" value="UniProtKB-SubCell"/>
</dbReference>
<evidence type="ECO:0000256" key="2">
    <source>
        <dbReference type="ARBA" id="ARBA00022729"/>
    </source>
</evidence>
<dbReference type="Gene3D" id="2.60.40.10">
    <property type="entry name" value="Immunoglobulins"/>
    <property type="match status" value="2"/>
</dbReference>
<evidence type="ECO:0000313" key="8">
    <source>
        <dbReference type="EMBL" id="SBP26890.1"/>
    </source>
</evidence>
<dbReference type="SMART" id="SM00409">
    <property type="entry name" value="IG"/>
    <property type="match status" value="1"/>
</dbReference>
<protein>
    <recommendedName>
        <fullName evidence="7">Immunoglobulin domain-containing protein</fullName>
    </recommendedName>
</protein>
<dbReference type="InterPro" id="IPR015631">
    <property type="entry name" value="CD2/SLAM_rcpt"/>
</dbReference>
<keyword evidence="3 5" id="KW-0472">Membrane</keyword>